<gene>
    <name evidence="1" type="ORF">FH752_02425</name>
</gene>
<protein>
    <submittedName>
        <fullName evidence="1">Uncharacterized protein</fullName>
    </submittedName>
</protein>
<accession>A0A844HTG9</accession>
<dbReference type="EMBL" id="VENC01000002">
    <property type="protein sequence ID" value="MTI97456.1"/>
    <property type="molecule type" value="Genomic_DNA"/>
</dbReference>
<dbReference type="AlphaFoldDB" id="A0A844HTG9"/>
<proteinExistence type="predicted"/>
<reference evidence="1 2" key="1">
    <citation type="submission" date="2019-06" db="EMBL/GenBank/DDBJ databases">
        <title>Enrichment of Autotrophic Halophilic Microorganisms from Red Sea Brine Pool Using Microbial Electrosynthesis System.</title>
        <authorList>
            <person name="Alqahtani M.F."/>
            <person name="Bajracharya S."/>
            <person name="Katuri K.P."/>
            <person name="Ali M."/>
            <person name="Saikaly P.E."/>
        </authorList>
    </citation>
    <scope>NUCLEOTIDE SEQUENCE [LARGE SCALE GENOMIC DNA]</scope>
    <source>
        <strain evidence="1">MES15</strain>
    </source>
</reference>
<evidence type="ECO:0000313" key="1">
    <source>
        <dbReference type="EMBL" id="MTI97456.1"/>
    </source>
</evidence>
<comment type="caution">
    <text evidence="1">The sequence shown here is derived from an EMBL/GenBank/DDBJ whole genome shotgun (WGS) entry which is preliminary data.</text>
</comment>
<sequence length="181" mass="20126">MTDHTYTLKTISPTDLAESPVLRGKHFLEQFAALPFRASALGELSEPAILDYLHRHPMVVEERKKKKSEGEKGKGTENKIEYVFYYIVTGNLRSAALVSCLNPETPIPVLVESPPIPTDILLTEAIERELLNLSLMAMQTGGYSKAISSLFRLMKTFGSASSIFPTKSRLSQISGVNRREI</sequence>
<organism evidence="1 2">
    <name type="scientific">Marinobacter adhaerens</name>
    <dbReference type="NCBI Taxonomy" id="1033846"/>
    <lineage>
        <taxon>Bacteria</taxon>
        <taxon>Pseudomonadati</taxon>
        <taxon>Pseudomonadota</taxon>
        <taxon>Gammaproteobacteria</taxon>
        <taxon>Pseudomonadales</taxon>
        <taxon>Marinobacteraceae</taxon>
        <taxon>Marinobacter</taxon>
    </lineage>
</organism>
<evidence type="ECO:0000313" key="2">
    <source>
        <dbReference type="Proteomes" id="UP000431462"/>
    </source>
</evidence>
<dbReference type="Proteomes" id="UP000431462">
    <property type="component" value="Unassembled WGS sequence"/>
</dbReference>
<name>A0A844HTG9_9GAMM</name>